<dbReference type="Proteomes" id="UP000092443">
    <property type="component" value="Unplaced"/>
</dbReference>
<protein>
    <submittedName>
        <fullName evidence="4">Uncharacterized protein LOC119642788</fullName>
    </submittedName>
</protein>
<proteinExistence type="predicted"/>
<evidence type="ECO:0000256" key="1">
    <source>
        <dbReference type="SAM" id="MobiDB-lite"/>
    </source>
</evidence>
<feature type="domain" description="DUF4781" evidence="2">
    <location>
        <begin position="44"/>
        <end position="338"/>
    </location>
</feature>
<dbReference type="PANTHER" id="PTHR21115:SF0">
    <property type="entry name" value="GH06117P-RELATED"/>
    <property type="match status" value="1"/>
</dbReference>
<sequence>MRENLFTNVWKQRKYNNGTLYSYIFYVAVTNDKEPEKAIEFSIHPVFRIRKCVAEGDSMGCCMIYVDEIGRVYQNWESYINENVLPPGIMVAPNRGVYNFENDEVVLRSYTTPNGKSKVMLWDTVQKATTIATSCVSLAVSVLPISPPIVTAVNCFAYTMGTTSVFLSATNLVDRSNHEQSIDIIDRDARRSWLGIASGVVGITSLEATKCMTNMATAGKVTTGLEMLINGMNVTSIVLSGSGLGMGILDIILKYRDGDDISKLDVVQMAASLVLFTHSVYNFQMASSIAENARNGHIEKYRYSLYKRQRKIFDKYLNETVRIRGNTQGKIDIIRHINDIPDRQFLNNLFKIDKQLNQNKTVAPKVKNTVLKNNVTVNALAQRQSINDKNGPNVSTSVIKPKPKVTSTTTNTNSIMSHDPVPVLNHNVFLLLANGSKVHIKGFGYQFCKNIYDWEEWCKLTEFIASKFPEDIMRFLMNLSKTFIERLHECRDMVFQKDISTESILFRILKYCYGKLGEDQDFCYLVSISDEILEHLDGLIKWSRIAQSIEFQPVVKNSFKPSKSDKKFSDSITTKKAQSAEIQTSAENALMLSMPNEELPAENGAPIFFKDFGLGFLINILNRNELNRITDFLCSNFSEKTVRFLFDLTKRFIDHSSEYLKNFELRVIVTTESILFQIFKYWYMNINEDIEYDHNKIDEVITNVRWYFIIKKNYQNINEIPDRQNLQDLFKSKKQLKLNGTANTGIASLGRYDILLSNELNAVETDRQNGSNMLQFESTPDNTSPTEHRSADFENVNSFTIQENGAMLSLSEFGPSFDKHIIDSPKLNELIEYLCSNLSEETVRFLLNLTKSFIETYAKRIEDKLKMILTTESVLFHIFKHCHSKYKENLNFEYLRRKRDEILISTYWTLLPTNRPDEPKKIKCQNCKGFYSISDL</sequence>
<evidence type="ECO:0000313" key="4">
    <source>
        <dbReference type="RefSeq" id="XP_037897987.1"/>
    </source>
</evidence>
<dbReference type="GeneID" id="119642788"/>
<accession>A0A9C5ZN50</accession>
<evidence type="ECO:0000259" key="2">
    <source>
        <dbReference type="Pfam" id="PF16013"/>
    </source>
</evidence>
<organism evidence="3 4">
    <name type="scientific">Glossina fuscipes</name>
    <dbReference type="NCBI Taxonomy" id="7396"/>
    <lineage>
        <taxon>Eukaryota</taxon>
        <taxon>Metazoa</taxon>
        <taxon>Ecdysozoa</taxon>
        <taxon>Arthropoda</taxon>
        <taxon>Hexapoda</taxon>
        <taxon>Insecta</taxon>
        <taxon>Pterygota</taxon>
        <taxon>Neoptera</taxon>
        <taxon>Endopterygota</taxon>
        <taxon>Diptera</taxon>
        <taxon>Brachycera</taxon>
        <taxon>Muscomorpha</taxon>
        <taxon>Hippoboscoidea</taxon>
        <taxon>Glossinidae</taxon>
        <taxon>Glossina</taxon>
    </lineage>
</organism>
<dbReference type="PANTHER" id="PTHR21115">
    <property type="entry name" value="GH06117P-RELATED"/>
    <property type="match status" value="1"/>
</dbReference>
<dbReference type="AlphaFoldDB" id="A0A9C5ZN50"/>
<gene>
    <name evidence="4" type="primary">LOC119642788</name>
</gene>
<name>A0A9C5ZN50_9MUSC</name>
<evidence type="ECO:0000313" key="3">
    <source>
        <dbReference type="Proteomes" id="UP000092443"/>
    </source>
</evidence>
<keyword evidence="3" id="KW-1185">Reference proteome</keyword>
<feature type="compositionally biased region" description="Low complexity" evidence="1">
    <location>
        <begin position="398"/>
        <end position="412"/>
    </location>
</feature>
<dbReference type="InterPro" id="IPR031962">
    <property type="entry name" value="DUF4781"/>
</dbReference>
<feature type="region of interest" description="Disordered" evidence="1">
    <location>
        <begin position="390"/>
        <end position="412"/>
    </location>
</feature>
<dbReference type="Pfam" id="PF16013">
    <property type="entry name" value="DUF4781"/>
    <property type="match status" value="1"/>
</dbReference>
<dbReference type="KEGG" id="gfs:119642788"/>
<reference evidence="4" key="1">
    <citation type="submission" date="2025-08" db="UniProtKB">
        <authorList>
            <consortium name="RefSeq"/>
        </authorList>
    </citation>
    <scope>IDENTIFICATION</scope>
    <source>
        <tissue evidence="4">Whole body pupa</tissue>
    </source>
</reference>
<dbReference type="RefSeq" id="XP_037897987.1">
    <property type="nucleotide sequence ID" value="XM_038042059.1"/>
</dbReference>